<reference evidence="2" key="1">
    <citation type="submission" date="2020-03" db="EMBL/GenBank/DDBJ databases">
        <authorList>
            <person name="Weist P."/>
        </authorList>
    </citation>
    <scope>NUCLEOTIDE SEQUENCE</scope>
</reference>
<proteinExistence type="predicted"/>
<name>A0A9N7Z3H5_PLEPL</name>
<dbReference type="Proteomes" id="UP001153269">
    <property type="component" value="Unassembled WGS sequence"/>
</dbReference>
<dbReference type="EMBL" id="CADEAL010003948">
    <property type="protein sequence ID" value="CAB1447496.1"/>
    <property type="molecule type" value="Genomic_DNA"/>
</dbReference>
<feature type="region of interest" description="Disordered" evidence="1">
    <location>
        <begin position="26"/>
        <end position="52"/>
    </location>
</feature>
<organism evidence="2 3">
    <name type="scientific">Pleuronectes platessa</name>
    <name type="common">European plaice</name>
    <dbReference type="NCBI Taxonomy" id="8262"/>
    <lineage>
        <taxon>Eukaryota</taxon>
        <taxon>Metazoa</taxon>
        <taxon>Chordata</taxon>
        <taxon>Craniata</taxon>
        <taxon>Vertebrata</taxon>
        <taxon>Euteleostomi</taxon>
        <taxon>Actinopterygii</taxon>
        <taxon>Neopterygii</taxon>
        <taxon>Teleostei</taxon>
        <taxon>Neoteleostei</taxon>
        <taxon>Acanthomorphata</taxon>
        <taxon>Carangaria</taxon>
        <taxon>Pleuronectiformes</taxon>
        <taxon>Pleuronectoidei</taxon>
        <taxon>Pleuronectidae</taxon>
        <taxon>Pleuronectes</taxon>
    </lineage>
</organism>
<keyword evidence="3" id="KW-1185">Reference proteome</keyword>
<comment type="caution">
    <text evidence="2">The sequence shown here is derived from an EMBL/GenBank/DDBJ whole genome shotgun (WGS) entry which is preliminary data.</text>
</comment>
<gene>
    <name evidence="2" type="ORF">PLEPLA_LOCUS35184</name>
</gene>
<evidence type="ECO:0000256" key="1">
    <source>
        <dbReference type="SAM" id="MobiDB-lite"/>
    </source>
</evidence>
<evidence type="ECO:0000313" key="3">
    <source>
        <dbReference type="Proteomes" id="UP001153269"/>
    </source>
</evidence>
<accession>A0A9N7Z3H5</accession>
<dbReference type="AlphaFoldDB" id="A0A9N7Z3H5"/>
<evidence type="ECO:0000313" key="2">
    <source>
        <dbReference type="EMBL" id="CAB1447496.1"/>
    </source>
</evidence>
<protein>
    <submittedName>
        <fullName evidence="2">Uncharacterized protein</fullName>
    </submittedName>
</protein>
<sequence>MFSVIASFQPQEFGALPRMCRTKVGQKKKEDLNVSHREEVKGSSLNCSDENKRVSGARSPVVALNLQTGTCVCLPALMVAARKPHL</sequence>
<feature type="compositionally biased region" description="Basic and acidic residues" evidence="1">
    <location>
        <begin position="27"/>
        <end position="41"/>
    </location>
</feature>